<dbReference type="AlphaFoldDB" id="A0A6P3WVM3"/>
<gene>
    <name evidence="3" type="primary">LOC106742030</name>
</gene>
<evidence type="ECO:0000313" key="2">
    <source>
        <dbReference type="Proteomes" id="UP000515204"/>
    </source>
</evidence>
<proteinExistence type="predicted"/>
<accession>A0A6P3WVM3</accession>
<protein>
    <submittedName>
        <fullName evidence="3">Uncharacterized protein LOC106742030</fullName>
    </submittedName>
</protein>
<keyword evidence="2" id="KW-1185">Reference proteome</keyword>
<feature type="region of interest" description="Disordered" evidence="1">
    <location>
        <begin position="51"/>
        <end position="86"/>
    </location>
</feature>
<sequence>MMSFRPPCSVEGAIADHRPVFCLSASSRIPRRTTANHRYTSLLPVDRVLHRDPPTHLRNKASRRQTDHRLNNHNVNRQTTRRRDSAHCSVATFSARPECAGLQLQQRYTRSTPESATLADAQLFQG</sequence>
<dbReference type="GeneID" id="106742030"/>
<dbReference type="Proteomes" id="UP000515204">
    <property type="component" value="Unplaced"/>
</dbReference>
<dbReference type="KEGG" id="dqu:106742030"/>
<organism evidence="2 3">
    <name type="scientific">Dinoponera quadriceps</name>
    <name type="common">South American ant</name>
    <dbReference type="NCBI Taxonomy" id="609295"/>
    <lineage>
        <taxon>Eukaryota</taxon>
        <taxon>Metazoa</taxon>
        <taxon>Ecdysozoa</taxon>
        <taxon>Arthropoda</taxon>
        <taxon>Hexapoda</taxon>
        <taxon>Insecta</taxon>
        <taxon>Pterygota</taxon>
        <taxon>Neoptera</taxon>
        <taxon>Endopterygota</taxon>
        <taxon>Hymenoptera</taxon>
        <taxon>Apocrita</taxon>
        <taxon>Aculeata</taxon>
        <taxon>Formicoidea</taxon>
        <taxon>Formicidae</taxon>
        <taxon>Ponerinae</taxon>
        <taxon>Ponerini</taxon>
        <taxon>Dinoponera</taxon>
    </lineage>
</organism>
<evidence type="ECO:0000313" key="3">
    <source>
        <dbReference type="RefSeq" id="XP_014470100.1"/>
    </source>
</evidence>
<evidence type="ECO:0000256" key="1">
    <source>
        <dbReference type="SAM" id="MobiDB-lite"/>
    </source>
</evidence>
<reference evidence="3" key="1">
    <citation type="submission" date="2025-08" db="UniProtKB">
        <authorList>
            <consortium name="RefSeq"/>
        </authorList>
    </citation>
    <scope>IDENTIFICATION</scope>
</reference>
<name>A0A6P3WVM3_DINQU</name>
<dbReference type="RefSeq" id="XP_014470100.1">
    <property type="nucleotide sequence ID" value="XM_014614614.1"/>
</dbReference>